<accession>A0ACC1T4T9</accession>
<evidence type="ECO:0000313" key="2">
    <source>
        <dbReference type="Proteomes" id="UP001148662"/>
    </source>
</evidence>
<comment type="caution">
    <text evidence="1">The sequence shown here is derived from an EMBL/GenBank/DDBJ whole genome shotgun (WGS) entry which is preliminary data.</text>
</comment>
<protein>
    <submittedName>
        <fullName evidence="1">Uncharacterized protein</fullName>
    </submittedName>
</protein>
<name>A0ACC1T4T9_9APHY</name>
<reference evidence="1" key="1">
    <citation type="submission" date="2022-07" db="EMBL/GenBank/DDBJ databases">
        <title>Genome Sequence of Phlebia brevispora.</title>
        <authorList>
            <person name="Buettner E."/>
        </authorList>
    </citation>
    <scope>NUCLEOTIDE SEQUENCE</scope>
    <source>
        <strain evidence="1">MPL23</strain>
    </source>
</reference>
<gene>
    <name evidence="1" type="ORF">NM688_g3792</name>
</gene>
<dbReference type="Proteomes" id="UP001148662">
    <property type="component" value="Unassembled WGS sequence"/>
</dbReference>
<keyword evidence="2" id="KW-1185">Reference proteome</keyword>
<proteinExistence type="predicted"/>
<evidence type="ECO:0000313" key="1">
    <source>
        <dbReference type="EMBL" id="KAJ3553106.1"/>
    </source>
</evidence>
<dbReference type="EMBL" id="JANHOG010000578">
    <property type="protein sequence ID" value="KAJ3553106.1"/>
    <property type="molecule type" value="Genomic_DNA"/>
</dbReference>
<sequence>MATLEGKKVAIIGGSSGIGYAVAKASLLSQAEHVLIASSTTAKVESAVSRLLEEPALQRYQPGLKDCISGDVVDLKDAQSIAAFFDRIGEIDHLVLTSGGISGLVNFREDDLNQHKGLWYVFDLKFWGSAISAQKAKIRTGGSITFSIGGSLFKPKHTWSLIVSAIGALDALTRALAVELAPLRVNVVSPGFVDTELWDDMPKEAKEQLFAEYSAKLPLRHIASPDEIAEAYLFLMKLVQLYHRGKNLRGRWNFAHMKYIFYSKSVCGTTLMHTLDEDTSSSRLYAHSKPNGHMMDDLPTIRGGMVCHHQRFVRLLAAFKPLQALEFVESVSHPPVSLWRDTIILSHESPLWVQSSSVRPTTHPPMTHLAGSAQAVLAKFTGTTAVWSCLLAPATYKAMSTKQISLQHPLGMATLEGKKIVVIGGSSGIGYAVAKASLLSQAEHVLIASSTAAKVESGVSRLLAEPSLQSQQSGLKNRISGDVLDLTDAQAITTFFDKVGELDHLVITSGGTPVQADFRGAELGKYRDAFDLKFWGHAEAAQKAKIRTGGSITFSIGGALAKPPAGWSLVASVIGALDALSRALAVELAPIRVNVVSPGLVDTELWDGVPQEMKDKRFTETAEKLPVKHVAGPDEIAEAYLFLMKCNYITGERIGVDGGFRLV</sequence>
<organism evidence="1 2">
    <name type="scientific">Phlebia brevispora</name>
    <dbReference type="NCBI Taxonomy" id="194682"/>
    <lineage>
        <taxon>Eukaryota</taxon>
        <taxon>Fungi</taxon>
        <taxon>Dikarya</taxon>
        <taxon>Basidiomycota</taxon>
        <taxon>Agaricomycotina</taxon>
        <taxon>Agaricomycetes</taxon>
        <taxon>Polyporales</taxon>
        <taxon>Meruliaceae</taxon>
        <taxon>Phlebia</taxon>
    </lineage>
</organism>